<evidence type="ECO:0000256" key="1">
    <source>
        <dbReference type="SAM" id="Phobius"/>
    </source>
</evidence>
<dbReference type="EMBL" id="JACEIK010003141">
    <property type="protein sequence ID" value="MCD9640503.1"/>
    <property type="molecule type" value="Genomic_DNA"/>
</dbReference>
<accession>A0ABS8V0E7</accession>
<keyword evidence="1" id="KW-0472">Membrane</keyword>
<sequence>MISNFEADVKCLQDPSLISQFFSLSDIEKVPQLYSFWKWGALFLAIFATFSSLIRRIKLIFIYLRRIKPSAEPLLQYLSEDFDFSDDDDECSSVSSNDEELTPTIFSRDQQPVDRDFSVAGSSFYFSKQGQKSNLRLRWRRSSYERIPLTEFIAGKSVVRLWDLNKEQKMSNFWTSPSPAIVFSSYSRDDKKGTVLAAYDARMRRQSPAICAEWGKGKVLGIGGIEKLYVKDEVARILKIGDMRKAKSPVETVTVLDGDMWLDAGAVIIDDDFVDCLK</sequence>
<protein>
    <submittedName>
        <fullName evidence="2">Uncharacterized protein</fullName>
    </submittedName>
</protein>
<proteinExistence type="predicted"/>
<dbReference type="PANTHER" id="PTHR36715:SF2">
    <property type="match status" value="1"/>
</dbReference>
<keyword evidence="3" id="KW-1185">Reference proteome</keyword>
<name>A0ABS8V0E7_DATST</name>
<evidence type="ECO:0000313" key="3">
    <source>
        <dbReference type="Proteomes" id="UP000823775"/>
    </source>
</evidence>
<evidence type="ECO:0000313" key="2">
    <source>
        <dbReference type="EMBL" id="MCD9640503.1"/>
    </source>
</evidence>
<reference evidence="2 3" key="1">
    <citation type="journal article" date="2021" name="BMC Genomics">
        <title>Datura genome reveals duplications of psychoactive alkaloid biosynthetic genes and high mutation rate following tissue culture.</title>
        <authorList>
            <person name="Rajewski A."/>
            <person name="Carter-House D."/>
            <person name="Stajich J."/>
            <person name="Litt A."/>
        </authorList>
    </citation>
    <scope>NUCLEOTIDE SEQUENCE [LARGE SCALE GENOMIC DNA]</scope>
    <source>
        <strain evidence="2">AR-01</strain>
    </source>
</reference>
<keyword evidence="1" id="KW-0812">Transmembrane</keyword>
<feature type="transmembrane region" description="Helical" evidence="1">
    <location>
        <begin position="36"/>
        <end position="57"/>
    </location>
</feature>
<keyword evidence="1" id="KW-1133">Transmembrane helix</keyword>
<gene>
    <name evidence="2" type="ORF">HAX54_025856</name>
</gene>
<dbReference type="PANTHER" id="PTHR36715">
    <property type="entry name" value="BNAANNG41370D PROTEIN"/>
    <property type="match status" value="1"/>
</dbReference>
<dbReference type="Proteomes" id="UP000823775">
    <property type="component" value="Unassembled WGS sequence"/>
</dbReference>
<comment type="caution">
    <text evidence="2">The sequence shown here is derived from an EMBL/GenBank/DDBJ whole genome shotgun (WGS) entry which is preliminary data.</text>
</comment>
<organism evidence="2 3">
    <name type="scientific">Datura stramonium</name>
    <name type="common">Jimsonweed</name>
    <name type="synonym">Common thornapple</name>
    <dbReference type="NCBI Taxonomy" id="4076"/>
    <lineage>
        <taxon>Eukaryota</taxon>
        <taxon>Viridiplantae</taxon>
        <taxon>Streptophyta</taxon>
        <taxon>Embryophyta</taxon>
        <taxon>Tracheophyta</taxon>
        <taxon>Spermatophyta</taxon>
        <taxon>Magnoliopsida</taxon>
        <taxon>eudicotyledons</taxon>
        <taxon>Gunneridae</taxon>
        <taxon>Pentapetalae</taxon>
        <taxon>asterids</taxon>
        <taxon>lamiids</taxon>
        <taxon>Solanales</taxon>
        <taxon>Solanaceae</taxon>
        <taxon>Solanoideae</taxon>
        <taxon>Datureae</taxon>
        <taxon>Datura</taxon>
    </lineage>
</organism>